<dbReference type="EMBL" id="BQNB010008977">
    <property type="protein sequence ID" value="GJS57028.1"/>
    <property type="molecule type" value="Genomic_DNA"/>
</dbReference>
<dbReference type="Proteomes" id="UP001151760">
    <property type="component" value="Unassembled WGS sequence"/>
</dbReference>
<evidence type="ECO:0000313" key="3">
    <source>
        <dbReference type="Proteomes" id="UP001151760"/>
    </source>
</evidence>
<feature type="region of interest" description="Disordered" evidence="1">
    <location>
        <begin position="769"/>
        <end position="822"/>
    </location>
</feature>
<organism evidence="2 3">
    <name type="scientific">Tanacetum coccineum</name>
    <dbReference type="NCBI Taxonomy" id="301880"/>
    <lineage>
        <taxon>Eukaryota</taxon>
        <taxon>Viridiplantae</taxon>
        <taxon>Streptophyta</taxon>
        <taxon>Embryophyta</taxon>
        <taxon>Tracheophyta</taxon>
        <taxon>Spermatophyta</taxon>
        <taxon>Magnoliopsida</taxon>
        <taxon>eudicotyledons</taxon>
        <taxon>Gunneridae</taxon>
        <taxon>Pentapetalae</taxon>
        <taxon>asterids</taxon>
        <taxon>campanulids</taxon>
        <taxon>Asterales</taxon>
        <taxon>Asteraceae</taxon>
        <taxon>Asteroideae</taxon>
        <taxon>Anthemideae</taxon>
        <taxon>Anthemidinae</taxon>
        <taxon>Tanacetum</taxon>
    </lineage>
</organism>
<feature type="region of interest" description="Disordered" evidence="1">
    <location>
        <begin position="249"/>
        <end position="291"/>
    </location>
</feature>
<feature type="compositionally biased region" description="Acidic residues" evidence="1">
    <location>
        <begin position="442"/>
        <end position="455"/>
    </location>
</feature>
<name>A0ABQ4WVU5_9ASTR</name>
<feature type="region of interest" description="Disordered" evidence="1">
    <location>
        <begin position="492"/>
        <end position="516"/>
    </location>
</feature>
<feature type="compositionally biased region" description="Low complexity" evidence="1">
    <location>
        <begin position="806"/>
        <end position="818"/>
    </location>
</feature>
<reference evidence="2" key="1">
    <citation type="journal article" date="2022" name="Int. J. Mol. Sci.">
        <title>Draft Genome of Tanacetum Coccineum: Genomic Comparison of Closely Related Tanacetum-Family Plants.</title>
        <authorList>
            <person name="Yamashiro T."/>
            <person name="Shiraishi A."/>
            <person name="Nakayama K."/>
            <person name="Satake H."/>
        </authorList>
    </citation>
    <scope>NUCLEOTIDE SEQUENCE</scope>
</reference>
<reference evidence="2" key="2">
    <citation type="submission" date="2022-01" db="EMBL/GenBank/DDBJ databases">
        <authorList>
            <person name="Yamashiro T."/>
            <person name="Shiraishi A."/>
            <person name="Satake H."/>
            <person name="Nakayama K."/>
        </authorList>
    </citation>
    <scope>NUCLEOTIDE SEQUENCE</scope>
</reference>
<sequence>MNPQEKQQVAARDDKWVPFSERYSIKKVQGTDSYEFLLANNKCTVNAKVFRTSLDICPRVEGVDFTDVRKDDTALTFLIDLGYKGPLYKHTNLFVDHMHQPWRTLAAIINKWLSGKTVSNDKLKKSRIDILCGMFKKENVDYPELIWEDLAYQTDHRKEKRSRRENMPYPRFTKIIINRFLKQYKSLINLNCQHYHTIKDDGIVSRLKFVRIGEDYQEYGLPIPETMLTEAIKQFESYQMFIKYSTGQIRPKKSRGKGSQGKKTADNSQETVDVFEESEPVPEPAKKKTSSKRRVKKKVTLYADNNIISDDLDATLELAKSISQTKAEEAEAARKVHATHARIVTKSVLKSAKKKSSGKSSRCVIIQDTSSAPKLKPATSKTKLKGAPSLTPTEQEAVDIMQALKENEQDNEHSDDNNDDVEKDDKDGDVDDKGNDYISDTQDVDDEDVKTESDEEDIYKYKIHVCKDEDKEMINAKVDDSDRVDEEITDAAKADAKNTSEAKDDAKKIELPPSSSSLSVSLGFGDQFLKLSSDSSLVSTVKDTTDSEINSLLEVKIQSEVPHTQSPSMLSVPVSVISEPIIPIPVQESPSTATATTLPPPFLSTSSSIPQQTTTPIPILTITTDAPTVTAVVPEYNALTAVELRVAKLEKDVSELKTIDHSIEDLAILKSQVPSVVDNYFGSKFSELSKKQTPTVNLEQGSEKSVSEILQIKREQAEKQQNPKFTIKSTDKATLEEYDLKSALYESMHANKSFNRNPTNHRLYYALYPPAGLNQGKQTKRRRTKESESSKNPSSTKETPKGKAPTKGSKTGKSASAKEPVEESIAEVVMDDAGDDVVHDEDQPQDASKPKTTKTPNPDWFKQALRHPTPDPEWNKRQVILDQPEQPWFNQMVSATKDPLTFNDLMDTPIDFSKYVLNGLKIENLTQDILLGPAFNLLKGTCSSSIELEYNFQECFNALTDELDWNNPEGDRYPFGLSKPLPLQGPPGHRTIVADYIFNNDLEYLKTFDLEVTYTSSITKTKAGWYEIKGIKDMVPTLWSTIKHAYDKDAEKGIKHWCKRRKLWYRSQVSKFSKQYVYSTKAIIGMKSVSVKKLHGYGHLEEIVVKRSDQQLYKFKEGDFVDLHLNDIEDMLLLAVQHKLFHLDRSVIVDFIVALRMFARSLILKRRVEDLQLGVESYQKKLNITKPQKTFLEIEFKEPYTTSYDPPGIVYEDLDKQKRVLQADELYKFSDGTFKSVRDEIHHRVLDFHLDYNPEMPKRKWTAVDRKRSGLMIELIDKQLREREIIRNLE</sequence>
<feature type="compositionally biased region" description="Basic and acidic residues" evidence="1">
    <location>
        <begin position="423"/>
        <end position="435"/>
    </location>
</feature>
<feature type="compositionally biased region" description="Basic and acidic residues" evidence="1">
    <location>
        <begin position="405"/>
        <end position="416"/>
    </location>
</feature>
<evidence type="ECO:0000313" key="2">
    <source>
        <dbReference type="EMBL" id="GJS57028.1"/>
    </source>
</evidence>
<feature type="region of interest" description="Disordered" evidence="1">
    <location>
        <begin position="836"/>
        <end position="872"/>
    </location>
</feature>
<feature type="region of interest" description="Disordered" evidence="1">
    <location>
        <begin position="374"/>
        <end position="455"/>
    </location>
</feature>
<protein>
    <submittedName>
        <fullName evidence="2">Uncharacterized protein</fullName>
    </submittedName>
</protein>
<gene>
    <name evidence="2" type="ORF">Tco_0651812</name>
</gene>
<proteinExistence type="predicted"/>
<comment type="caution">
    <text evidence="2">The sequence shown here is derived from an EMBL/GenBank/DDBJ whole genome shotgun (WGS) entry which is preliminary data.</text>
</comment>
<evidence type="ECO:0000256" key="1">
    <source>
        <dbReference type="SAM" id="MobiDB-lite"/>
    </source>
</evidence>
<keyword evidence="3" id="KW-1185">Reference proteome</keyword>
<feature type="compositionally biased region" description="Basic and acidic residues" evidence="1">
    <location>
        <begin position="492"/>
        <end position="510"/>
    </location>
</feature>
<accession>A0ABQ4WVU5</accession>